<proteinExistence type="predicted"/>
<organism evidence="1 2">
    <name type="scientific">Dothistroma septosporum (strain NZE10 / CBS 128990)</name>
    <name type="common">Red band needle blight fungus</name>
    <name type="synonym">Mycosphaerella pini</name>
    <dbReference type="NCBI Taxonomy" id="675120"/>
    <lineage>
        <taxon>Eukaryota</taxon>
        <taxon>Fungi</taxon>
        <taxon>Dikarya</taxon>
        <taxon>Ascomycota</taxon>
        <taxon>Pezizomycotina</taxon>
        <taxon>Dothideomycetes</taxon>
        <taxon>Dothideomycetidae</taxon>
        <taxon>Mycosphaerellales</taxon>
        <taxon>Mycosphaerellaceae</taxon>
        <taxon>Dothistroma</taxon>
    </lineage>
</organism>
<reference evidence="1 2" key="2">
    <citation type="journal article" date="2012" name="PLoS Pathog.">
        <title>Diverse lifestyles and strategies of plant pathogenesis encoded in the genomes of eighteen Dothideomycetes fungi.</title>
        <authorList>
            <person name="Ohm R.A."/>
            <person name="Feau N."/>
            <person name="Henrissat B."/>
            <person name="Schoch C.L."/>
            <person name="Horwitz B.A."/>
            <person name="Barry K.W."/>
            <person name="Condon B.J."/>
            <person name="Copeland A.C."/>
            <person name="Dhillon B."/>
            <person name="Glaser F."/>
            <person name="Hesse C.N."/>
            <person name="Kosti I."/>
            <person name="LaButti K."/>
            <person name="Lindquist E.A."/>
            <person name="Lucas S."/>
            <person name="Salamov A.A."/>
            <person name="Bradshaw R.E."/>
            <person name="Ciuffetti L."/>
            <person name="Hamelin R.C."/>
            <person name="Kema G.H.J."/>
            <person name="Lawrence C."/>
            <person name="Scott J.A."/>
            <person name="Spatafora J.W."/>
            <person name="Turgeon B.G."/>
            <person name="de Wit P.J.G.M."/>
            <person name="Zhong S."/>
            <person name="Goodwin S.B."/>
            <person name="Grigoriev I.V."/>
        </authorList>
    </citation>
    <scope>NUCLEOTIDE SEQUENCE [LARGE SCALE GENOMIC DNA]</scope>
    <source>
        <strain evidence="2">NZE10 / CBS 128990</strain>
    </source>
</reference>
<evidence type="ECO:0000313" key="1">
    <source>
        <dbReference type="EMBL" id="EME44403.1"/>
    </source>
</evidence>
<reference evidence="2" key="1">
    <citation type="journal article" date="2012" name="PLoS Genet.">
        <title>The genomes of the fungal plant pathogens Cladosporium fulvum and Dothistroma septosporum reveal adaptation to different hosts and lifestyles but also signatures of common ancestry.</title>
        <authorList>
            <person name="de Wit P.J.G.M."/>
            <person name="van der Burgt A."/>
            <person name="Oekmen B."/>
            <person name="Stergiopoulos I."/>
            <person name="Abd-Elsalam K.A."/>
            <person name="Aerts A.L."/>
            <person name="Bahkali A.H."/>
            <person name="Beenen H.G."/>
            <person name="Chettri P."/>
            <person name="Cox M.P."/>
            <person name="Datema E."/>
            <person name="de Vries R.P."/>
            <person name="Dhillon B."/>
            <person name="Ganley A.R."/>
            <person name="Griffiths S.A."/>
            <person name="Guo Y."/>
            <person name="Hamelin R.C."/>
            <person name="Henrissat B."/>
            <person name="Kabir M.S."/>
            <person name="Jashni M.K."/>
            <person name="Kema G."/>
            <person name="Klaubauf S."/>
            <person name="Lapidus A."/>
            <person name="Levasseur A."/>
            <person name="Lindquist E."/>
            <person name="Mehrabi R."/>
            <person name="Ohm R.A."/>
            <person name="Owen T.J."/>
            <person name="Salamov A."/>
            <person name="Schwelm A."/>
            <person name="Schijlen E."/>
            <person name="Sun H."/>
            <person name="van den Burg H.A."/>
            <person name="van Ham R.C.H.J."/>
            <person name="Zhang S."/>
            <person name="Goodwin S.B."/>
            <person name="Grigoriev I.V."/>
            <person name="Collemare J."/>
            <person name="Bradshaw R.E."/>
        </authorList>
    </citation>
    <scope>NUCLEOTIDE SEQUENCE [LARGE SCALE GENOMIC DNA]</scope>
    <source>
        <strain evidence="2">NZE10 / CBS 128990</strain>
    </source>
</reference>
<gene>
    <name evidence="1" type="ORF">DOTSEDRAFT_80150</name>
</gene>
<sequence length="224" mass="25098">MAGQIYQRDRPGGSSKGRMYAKSDRCLPCDLHSQNAHAMASRSPHLDQAGSIWYALNRVMSSHSVDLQCHLGSAHALLLGDPVFKEKSFYPHVDKLSDSLKMILLPHIERNSAKTSDGSVLSSTSRIWRLRAREAALHGLLLRIQQEAVADKETSWLWFDGDDPPNFELITVAMPRSDLREVDFPVMPGSYWAKREAGKRRVVEKAIVLGQPKYEAAEEDEESG</sequence>
<evidence type="ECO:0000313" key="2">
    <source>
        <dbReference type="Proteomes" id="UP000016933"/>
    </source>
</evidence>
<name>N1PNA9_DOTSN</name>
<protein>
    <submittedName>
        <fullName evidence="1">Uncharacterized protein</fullName>
    </submittedName>
</protein>
<dbReference type="Proteomes" id="UP000016933">
    <property type="component" value="Unassembled WGS sequence"/>
</dbReference>
<dbReference type="AlphaFoldDB" id="N1PNA9"/>
<accession>N1PNA9</accession>
<dbReference type="EMBL" id="KB446539">
    <property type="protein sequence ID" value="EME44403.1"/>
    <property type="molecule type" value="Genomic_DNA"/>
</dbReference>
<dbReference type="HOGENOM" id="CLU_1234995_0_0_1"/>
<keyword evidence="2" id="KW-1185">Reference proteome</keyword>